<keyword evidence="3" id="KW-1185">Reference proteome</keyword>
<feature type="chain" id="PRO_5045257720" evidence="1">
    <location>
        <begin position="20"/>
        <end position="201"/>
    </location>
</feature>
<proteinExistence type="predicted"/>
<organism evidence="2 3">
    <name type="scientific">Formosa undariae</name>
    <dbReference type="NCBI Taxonomy" id="1325436"/>
    <lineage>
        <taxon>Bacteria</taxon>
        <taxon>Pseudomonadati</taxon>
        <taxon>Bacteroidota</taxon>
        <taxon>Flavobacteriia</taxon>
        <taxon>Flavobacteriales</taxon>
        <taxon>Flavobacteriaceae</taxon>
        <taxon>Formosa</taxon>
    </lineage>
</organism>
<accession>A0ABV5EXI9</accession>
<comment type="caution">
    <text evidence="2">The sequence shown here is derived from an EMBL/GenBank/DDBJ whole genome shotgun (WGS) entry which is preliminary data.</text>
</comment>
<evidence type="ECO:0000256" key="1">
    <source>
        <dbReference type="SAM" id="SignalP"/>
    </source>
</evidence>
<dbReference type="RefSeq" id="WP_382380748.1">
    <property type="nucleotide sequence ID" value="NZ_JBHMEZ010000001.1"/>
</dbReference>
<evidence type="ECO:0000313" key="3">
    <source>
        <dbReference type="Proteomes" id="UP001589605"/>
    </source>
</evidence>
<dbReference type="Proteomes" id="UP001589605">
    <property type="component" value="Unassembled WGS sequence"/>
</dbReference>
<feature type="signal peptide" evidence="1">
    <location>
        <begin position="1"/>
        <end position="19"/>
    </location>
</feature>
<protein>
    <submittedName>
        <fullName evidence="2">Uncharacterized protein</fullName>
    </submittedName>
</protein>
<evidence type="ECO:0000313" key="2">
    <source>
        <dbReference type="EMBL" id="MFB9051897.1"/>
    </source>
</evidence>
<dbReference type="EMBL" id="JBHMEZ010000001">
    <property type="protein sequence ID" value="MFB9051897.1"/>
    <property type="molecule type" value="Genomic_DNA"/>
</dbReference>
<keyword evidence="1" id="KW-0732">Signal</keyword>
<gene>
    <name evidence="2" type="ORF">ACFFVB_02285</name>
</gene>
<name>A0ABV5EXI9_9FLAO</name>
<reference evidence="2 3" key="1">
    <citation type="submission" date="2024-09" db="EMBL/GenBank/DDBJ databases">
        <authorList>
            <person name="Sun Q."/>
            <person name="Mori K."/>
        </authorList>
    </citation>
    <scope>NUCLEOTIDE SEQUENCE [LARGE SCALE GENOMIC DNA]</scope>
    <source>
        <strain evidence="2 3">CECT 8286</strain>
    </source>
</reference>
<sequence length="201" mass="22983">MKNIIILAICLLSTTSSFASTYGNITVSNKDDNTKTQITLTLNDVQPGQVLNIKDKEGILLYNTIIKKSGSFSGLFDITELPNGTYHFEHENENFIKHIPFTVSLGQVNFDRANEKSVFKPITRIKNNLIYLSKLDLDKKNVVIDIYYTSNIENKYQLLHSENIEDTVKIERIYRVSKAHKGNYKMVVNADGQSYVEHFKI</sequence>